<evidence type="ECO:0000313" key="3">
    <source>
        <dbReference type="EMBL" id="ADX74169.1"/>
    </source>
</evidence>
<organism evidence="3 4">
    <name type="scientific">Pseudarthrobacter phenanthrenivorans (strain DSM 18606 / JCM 16027 / LMG 23796 / Sphe3)</name>
    <name type="common">Arthrobacter phenanthrenivorans</name>
    <dbReference type="NCBI Taxonomy" id="930171"/>
    <lineage>
        <taxon>Bacteria</taxon>
        <taxon>Bacillati</taxon>
        <taxon>Actinomycetota</taxon>
        <taxon>Actinomycetes</taxon>
        <taxon>Micrococcales</taxon>
        <taxon>Micrococcaceae</taxon>
        <taxon>Pseudarthrobacter</taxon>
    </lineage>
</organism>
<dbReference type="Gene3D" id="3.40.50.2000">
    <property type="entry name" value="Glycogen Phosphorylase B"/>
    <property type="match status" value="2"/>
</dbReference>
<dbReference type="GO" id="GO:0016757">
    <property type="term" value="F:glycosyltransferase activity"/>
    <property type="evidence" value="ECO:0007669"/>
    <property type="project" value="InterPro"/>
</dbReference>
<protein>
    <submittedName>
        <fullName evidence="3">Glycosyltransferase</fullName>
    </submittedName>
</protein>
<evidence type="ECO:0000259" key="2">
    <source>
        <dbReference type="Pfam" id="PF00534"/>
    </source>
</evidence>
<reference evidence="3 4" key="1">
    <citation type="journal article" date="2011" name="Stand. Genomic Sci.">
        <title>Complete genome sequence of Arthrobacter phenanthrenivorans type strain (Sphe3).</title>
        <authorList>
            <person name="Kallimanis A."/>
            <person name="Labutti K.M."/>
            <person name="Lapidus A."/>
            <person name="Clum A."/>
            <person name="Lykidis A."/>
            <person name="Mavromatis K."/>
            <person name="Pagani I."/>
            <person name="Liolios K."/>
            <person name="Ivanova N."/>
            <person name="Goodwin L."/>
            <person name="Pitluck S."/>
            <person name="Chen A."/>
            <person name="Palaniappan K."/>
            <person name="Markowitz V."/>
            <person name="Bristow J."/>
            <person name="Velentzas A.D."/>
            <person name="Perisynakis A."/>
            <person name="Ouzounis C.C."/>
            <person name="Kyrpides N.C."/>
            <person name="Koukkou A.I."/>
            <person name="Drainas C."/>
        </authorList>
    </citation>
    <scope>NUCLEOTIDE SEQUENCE [LARGE SCALE GENOMIC DNA]</scope>
    <source>
        <strain evidence="4">DSM 18606 / JCM 16027 / LMG 23796 / Sphe3</strain>
    </source>
</reference>
<evidence type="ECO:0000313" key="4">
    <source>
        <dbReference type="Proteomes" id="UP000008639"/>
    </source>
</evidence>
<evidence type="ECO:0000256" key="1">
    <source>
        <dbReference type="ARBA" id="ARBA00022679"/>
    </source>
</evidence>
<dbReference type="GO" id="GO:0009103">
    <property type="term" value="P:lipopolysaccharide biosynthetic process"/>
    <property type="evidence" value="ECO:0007669"/>
    <property type="project" value="TreeGrafter"/>
</dbReference>
<dbReference type="Pfam" id="PF00534">
    <property type="entry name" value="Glycos_transf_1"/>
    <property type="match status" value="1"/>
</dbReference>
<dbReference type="AlphaFoldDB" id="F0M1H3"/>
<feature type="domain" description="Glycosyl transferase family 1" evidence="2">
    <location>
        <begin position="242"/>
        <end position="393"/>
    </location>
</feature>
<dbReference type="eggNOG" id="COG0438">
    <property type="taxonomic scope" value="Bacteria"/>
</dbReference>
<dbReference type="PANTHER" id="PTHR46401:SF2">
    <property type="entry name" value="GLYCOSYLTRANSFERASE WBBK-RELATED"/>
    <property type="match status" value="1"/>
</dbReference>
<gene>
    <name evidence="3" type="ordered locus">Asphe3_30590</name>
</gene>
<keyword evidence="1 3" id="KW-0808">Transferase</keyword>
<dbReference type="KEGG" id="apn:Asphe3_30590"/>
<accession>F0M1H3</accession>
<dbReference type="PANTHER" id="PTHR46401">
    <property type="entry name" value="GLYCOSYLTRANSFERASE WBBK-RELATED"/>
    <property type="match status" value="1"/>
</dbReference>
<dbReference type="HOGENOM" id="CLU_009583_3_0_11"/>
<name>F0M1H3_PSEPM</name>
<dbReference type="SUPFAM" id="SSF53756">
    <property type="entry name" value="UDP-Glycosyltransferase/glycogen phosphorylase"/>
    <property type="match status" value="1"/>
</dbReference>
<sequence length="427" mass="47545">MRCCRTHCANNTPSVLHNRLPSFEVFRIVPIVACIIRCARRQRRAAQYESKGYRVQPTVAIIGTRGYPSYYGGFETAVRKLAPFLAEQGWKVTVYGRKGATTPNDPTYDNRVISRFTHGLETKSLSTLTYGLTACLDAAWRKPDVALVMNVANGFWLPILWARGIPTLVNVDGIEWDRDKWGRLAKAIFHLGAKLTAIFGTRMVYDAEAIGARWRSEFGVEGDFIPYGGDPSPPLPLEPGLEHRKYILMVARFVPENTVPEFIEAAEVLAKDYHVVIVGSSGYGGELDERVKKLTDAYERIHWLGHVSDDQKLLALWQHAGAYFHGHSVGGTNPALVQAMAVGAPTVARDTVYNREVLQNAGIFTRPAAADIVQNLRDLLEDHVQQERLSARAVARATAEYSWNAVCSRYEKSLLKLVHVVAKEPSA</sequence>
<dbReference type="STRING" id="930171.Asphe3_30590"/>
<proteinExistence type="predicted"/>
<dbReference type="Proteomes" id="UP000008639">
    <property type="component" value="Chromosome"/>
</dbReference>
<dbReference type="InterPro" id="IPR001296">
    <property type="entry name" value="Glyco_trans_1"/>
</dbReference>
<dbReference type="EMBL" id="CP002379">
    <property type="protein sequence ID" value="ADX74169.1"/>
    <property type="molecule type" value="Genomic_DNA"/>
</dbReference>